<dbReference type="Proteomes" id="UP001186974">
    <property type="component" value="Unassembled WGS sequence"/>
</dbReference>
<name>A0ACC3DTX4_9PEZI</name>
<keyword evidence="2" id="KW-1185">Reference proteome</keyword>
<proteinExistence type="predicted"/>
<evidence type="ECO:0000313" key="1">
    <source>
        <dbReference type="EMBL" id="KAK3080001.1"/>
    </source>
</evidence>
<protein>
    <submittedName>
        <fullName evidence="1">Uncharacterized protein</fullName>
    </submittedName>
</protein>
<organism evidence="1 2">
    <name type="scientific">Coniosporium uncinatum</name>
    <dbReference type="NCBI Taxonomy" id="93489"/>
    <lineage>
        <taxon>Eukaryota</taxon>
        <taxon>Fungi</taxon>
        <taxon>Dikarya</taxon>
        <taxon>Ascomycota</taxon>
        <taxon>Pezizomycotina</taxon>
        <taxon>Dothideomycetes</taxon>
        <taxon>Dothideomycetes incertae sedis</taxon>
        <taxon>Coniosporium</taxon>
    </lineage>
</organism>
<sequence length="456" mass="49896">NPTSTVAGNQHWGHATSTDLYHWENQPIAIYPPNNISYIYTGSAVIDSNNTSGFFPNQDNGVVAIYTIAVYTDAGPGPQTQNIAYSRDGGYTFTPYANNPVIDRNSSQFRDPHVTWYEDHWVMVVAFAAEFSIGIYTSENLVDWTFASNFSHHGLLGLQYECPNMVEMPVNGTDETMFLMFISINPGAPLGGSISQYFPGTFNGTHFTATDEVARIADFGKDNYAAQYFFGTPRGEPPVMIAWVSNWEYSQAVPTGPLEGWRSAMSVPRRNYLANITRQGLTMISEPYDLSPVIGNQLASNSSLGNGSVAVDYSSVASNALYFQANVSGLPRTGIGGAATMNVTFFSPLSGESLQCGYYFGGDNPVWLNRGNVRGFDNIFFTDKFSDAKPIEPSGEFSLSGIIDRSVFELFVDGGRKSATATFFPEQPLTLMSLATANMPPNVTVLRSEMKFVFGE</sequence>
<gene>
    <name evidence="1" type="ORF">LTS18_003399</name>
</gene>
<reference evidence="1" key="1">
    <citation type="submission" date="2024-09" db="EMBL/GenBank/DDBJ databases">
        <title>Black Yeasts Isolated from many extreme environments.</title>
        <authorList>
            <person name="Coleine C."/>
            <person name="Stajich J.E."/>
            <person name="Selbmann L."/>
        </authorList>
    </citation>
    <scope>NUCLEOTIDE SEQUENCE</scope>
    <source>
        <strain evidence="1">CCFEE 5737</strain>
    </source>
</reference>
<evidence type="ECO:0000313" key="2">
    <source>
        <dbReference type="Proteomes" id="UP001186974"/>
    </source>
</evidence>
<accession>A0ACC3DTX4</accession>
<dbReference type="EMBL" id="JAWDJW010000800">
    <property type="protein sequence ID" value="KAK3080001.1"/>
    <property type="molecule type" value="Genomic_DNA"/>
</dbReference>
<comment type="caution">
    <text evidence="1">The sequence shown here is derived from an EMBL/GenBank/DDBJ whole genome shotgun (WGS) entry which is preliminary data.</text>
</comment>
<feature type="non-terminal residue" evidence="1">
    <location>
        <position position="1"/>
    </location>
</feature>